<dbReference type="Proteomes" id="UP000238413">
    <property type="component" value="Chromosome"/>
</dbReference>
<dbReference type="EMBL" id="CP026652">
    <property type="protein sequence ID" value="AVH54699.1"/>
    <property type="molecule type" value="Genomic_DNA"/>
</dbReference>
<evidence type="ECO:0000313" key="3">
    <source>
        <dbReference type="Proteomes" id="UP000238413"/>
    </source>
</evidence>
<organism evidence="2 3">
    <name type="scientific">Streptomyces dengpaensis</name>
    <dbReference type="NCBI Taxonomy" id="2049881"/>
    <lineage>
        <taxon>Bacteria</taxon>
        <taxon>Bacillati</taxon>
        <taxon>Actinomycetota</taxon>
        <taxon>Actinomycetes</taxon>
        <taxon>Kitasatosporales</taxon>
        <taxon>Streptomycetaceae</taxon>
        <taxon>Streptomyces</taxon>
    </lineage>
</organism>
<evidence type="ECO:0000256" key="1">
    <source>
        <dbReference type="SAM" id="MobiDB-lite"/>
    </source>
</evidence>
<reference evidence="2 3" key="1">
    <citation type="submission" date="2018-02" db="EMBL/GenBank/DDBJ databases">
        <title>Complete genome sequence of Streptomyces dengpaensis, the producer of angucyclines.</title>
        <authorList>
            <person name="Yumei L."/>
        </authorList>
    </citation>
    <scope>NUCLEOTIDE SEQUENCE [LARGE SCALE GENOMIC DNA]</scope>
    <source>
        <strain evidence="2 3">XZHG99</strain>
    </source>
</reference>
<feature type="compositionally biased region" description="Basic and acidic residues" evidence="1">
    <location>
        <begin position="33"/>
        <end position="44"/>
    </location>
</feature>
<evidence type="ECO:0008006" key="4">
    <source>
        <dbReference type="Google" id="ProtNLM"/>
    </source>
</evidence>
<proteinExistence type="predicted"/>
<gene>
    <name evidence="2" type="ORF">C4B68_01395</name>
</gene>
<name>A0ABM6SJK8_9ACTN</name>
<keyword evidence="3" id="KW-1185">Reference proteome</keyword>
<sequence>MTISITCTNCHQEITGQDEDDLVPRVQAHVADHARAQGHEHTPTREQILTRLRRRRAAPDAPSHGTGRRDEHGPPS</sequence>
<feature type="region of interest" description="Disordered" evidence="1">
    <location>
        <begin position="33"/>
        <end position="76"/>
    </location>
</feature>
<feature type="compositionally biased region" description="Basic and acidic residues" evidence="1">
    <location>
        <begin position="67"/>
        <end position="76"/>
    </location>
</feature>
<dbReference type="RefSeq" id="WP_099506765.1">
    <property type="nucleotide sequence ID" value="NZ_CP026652.1"/>
</dbReference>
<evidence type="ECO:0000313" key="2">
    <source>
        <dbReference type="EMBL" id="AVH54699.1"/>
    </source>
</evidence>
<protein>
    <recommendedName>
        <fullName evidence="4">DUF1059 domain-containing protein</fullName>
    </recommendedName>
</protein>
<accession>A0ABM6SJK8</accession>